<gene>
    <name evidence="2" type="ORF">CFP56_020922</name>
</gene>
<reference evidence="2" key="3">
    <citation type="submission" date="2023-07" db="EMBL/GenBank/DDBJ databases">
        <title>An improved reference 1 genome and first organelle genomes of Quercus suber.</title>
        <authorList>
            <consortium name="Genosuber Consortium"/>
            <person name="Usie A."/>
            <person name="Serra O."/>
            <person name="Barros P."/>
        </authorList>
    </citation>
    <scope>NUCLEOTIDE SEQUENCE</scope>
    <source>
        <strain evidence="2">HL8</strain>
        <tissue evidence="2">Leaves</tissue>
    </source>
</reference>
<organism evidence="2">
    <name type="scientific">Quercus suber</name>
    <name type="common">Cork oak</name>
    <dbReference type="NCBI Taxonomy" id="58331"/>
    <lineage>
        <taxon>Eukaryota</taxon>
        <taxon>Viridiplantae</taxon>
        <taxon>Streptophyta</taxon>
        <taxon>Embryophyta</taxon>
        <taxon>Tracheophyta</taxon>
        <taxon>Spermatophyta</taxon>
        <taxon>Magnoliopsida</taxon>
        <taxon>eudicotyledons</taxon>
        <taxon>Gunneridae</taxon>
        <taxon>Pentapetalae</taxon>
        <taxon>rosids</taxon>
        <taxon>fabids</taxon>
        <taxon>Fagales</taxon>
        <taxon>Fagaceae</taxon>
        <taxon>Quercus</taxon>
    </lineage>
</organism>
<keyword evidence="1" id="KW-0732">Signal</keyword>
<reference evidence="2" key="2">
    <citation type="journal article" date="2018" name="Sci. Data">
        <title>The draft genome sequence of cork oak.</title>
        <authorList>
            <person name="Ramos A.M."/>
            <person name="Usie A."/>
            <person name="Barbosa P."/>
            <person name="Barros P.M."/>
            <person name="Capote T."/>
            <person name="Chaves I."/>
            <person name="Simoes F."/>
            <person name="Abreu I."/>
            <person name="Carrasquinho I."/>
            <person name="Faro C."/>
            <person name="Guimaraes J.B."/>
            <person name="Mendonca D."/>
            <person name="Nobrega F."/>
            <person name="Rodrigues L."/>
            <person name="Saibo N.J.M."/>
            <person name="Varela M.C."/>
            <person name="Egas C."/>
            <person name="Matos J."/>
            <person name="Miguel C.M."/>
            <person name="Oliveira M.M."/>
            <person name="Ricardo C.P."/>
            <person name="Goncalves S."/>
        </authorList>
    </citation>
    <scope>NUCLEOTIDE SEQUENCE [LARGE SCALE GENOMIC DNA]</scope>
    <source>
        <strain evidence="2">HL8</strain>
    </source>
</reference>
<dbReference type="AlphaFoldDB" id="A0AAW0M003"/>
<evidence type="ECO:0000313" key="2">
    <source>
        <dbReference type="EMBL" id="KAK7856867.1"/>
    </source>
</evidence>
<protein>
    <recommendedName>
        <fullName evidence="3">Secreted protein</fullName>
    </recommendedName>
</protein>
<dbReference type="EMBL" id="PKMF04000032">
    <property type="protein sequence ID" value="KAK7856867.1"/>
    <property type="molecule type" value="Genomic_DNA"/>
</dbReference>
<feature type="signal peptide" evidence="1">
    <location>
        <begin position="1"/>
        <end position="24"/>
    </location>
</feature>
<comment type="caution">
    <text evidence="2">The sequence shown here is derived from an EMBL/GenBank/DDBJ whole genome shotgun (WGS) entry which is preliminary data.</text>
</comment>
<sequence>MSCNYIRKVTVKSFMLILARTVFALSHIHCISSLNFCSTRQRCSVVLRFLDTNCVNVAASDNSMQTKCNKHTACGWIWAHKDFEILEMVVDVKI</sequence>
<feature type="chain" id="PRO_5043429793" description="Secreted protein" evidence="1">
    <location>
        <begin position="25"/>
        <end position="94"/>
    </location>
</feature>
<proteinExistence type="predicted"/>
<evidence type="ECO:0000256" key="1">
    <source>
        <dbReference type="SAM" id="SignalP"/>
    </source>
</evidence>
<reference evidence="2" key="1">
    <citation type="submission" date="2017-12" db="EMBL/GenBank/DDBJ databases">
        <authorList>
            <person name="Barbosa P."/>
            <person name="Usie A."/>
            <person name="Ramos A.M."/>
        </authorList>
    </citation>
    <scope>NUCLEOTIDE SEQUENCE</scope>
    <source>
        <strain evidence="2">HL8</strain>
        <tissue evidence="2">Leaves</tissue>
    </source>
</reference>
<name>A0AAW0M003_QUESU</name>
<accession>A0AAW0M003</accession>
<evidence type="ECO:0008006" key="3">
    <source>
        <dbReference type="Google" id="ProtNLM"/>
    </source>
</evidence>